<dbReference type="Pfam" id="PF00510">
    <property type="entry name" value="COX3"/>
    <property type="match status" value="1"/>
</dbReference>
<dbReference type="GO" id="GO:0019646">
    <property type="term" value="P:aerobic electron transport chain"/>
    <property type="evidence" value="ECO:0007669"/>
    <property type="project" value="InterPro"/>
</dbReference>
<evidence type="ECO:0000256" key="8">
    <source>
        <dbReference type="SAM" id="Phobius"/>
    </source>
</evidence>
<evidence type="ECO:0000256" key="6">
    <source>
        <dbReference type="ARBA" id="ARBA00031400"/>
    </source>
</evidence>
<dbReference type="RefSeq" id="WP_013873958.1">
    <property type="nucleotide sequence ID" value="NC_015656.1"/>
</dbReference>
<proteinExistence type="inferred from homology"/>
<keyword evidence="11" id="KW-1185">Reference proteome</keyword>
<dbReference type="AlphaFoldDB" id="F8B426"/>
<dbReference type="HOGENOM" id="CLU_044071_3_0_11"/>
<protein>
    <recommendedName>
        <fullName evidence="6">Cytochrome aa3 subunit 3</fullName>
    </recommendedName>
</protein>
<dbReference type="STRING" id="656024.FsymDg_2696"/>
<evidence type="ECO:0000256" key="4">
    <source>
        <dbReference type="ARBA" id="ARBA00022989"/>
    </source>
</evidence>
<evidence type="ECO:0000256" key="1">
    <source>
        <dbReference type="ARBA" id="ARBA00004141"/>
    </source>
</evidence>
<dbReference type="PANTHER" id="PTHR11403">
    <property type="entry name" value="CYTOCHROME C OXIDASE SUBUNIT III"/>
    <property type="match status" value="1"/>
</dbReference>
<accession>F8B426</accession>
<feature type="transmembrane region" description="Helical" evidence="8">
    <location>
        <begin position="97"/>
        <end position="116"/>
    </location>
</feature>
<reference evidence="10 11" key="1">
    <citation type="submission" date="2011-05" db="EMBL/GenBank/DDBJ databases">
        <title>Complete sequence of chromosome of Frankia symbiont of Datisca glomerata.</title>
        <authorList>
            <consortium name="US DOE Joint Genome Institute"/>
            <person name="Lucas S."/>
            <person name="Han J."/>
            <person name="Lapidus A."/>
            <person name="Cheng J.-F."/>
            <person name="Goodwin L."/>
            <person name="Pitluck S."/>
            <person name="Peters L."/>
            <person name="Mikhailova N."/>
            <person name="Chertkov O."/>
            <person name="Teshima H."/>
            <person name="Han C."/>
            <person name="Tapia R."/>
            <person name="Land M."/>
            <person name="Hauser L."/>
            <person name="Kyrpides N."/>
            <person name="Ivanova N."/>
            <person name="Pagani I."/>
            <person name="Berry A."/>
            <person name="Pawlowski K."/>
            <person name="Persson T."/>
            <person name="Vanden Heuvel B."/>
            <person name="Benson D."/>
            <person name="Woyke T."/>
        </authorList>
    </citation>
    <scope>NUCLEOTIDE SEQUENCE [LARGE SCALE GENOMIC DNA]</scope>
    <source>
        <strain evidence="11">4085684</strain>
    </source>
</reference>
<dbReference type="Gene3D" id="1.20.120.80">
    <property type="entry name" value="Cytochrome c oxidase, subunit III, four-helix bundle"/>
    <property type="match status" value="1"/>
</dbReference>
<evidence type="ECO:0000256" key="7">
    <source>
        <dbReference type="RuleBase" id="RU003376"/>
    </source>
</evidence>
<dbReference type="KEGG" id="fsy:FsymDg_2696"/>
<feature type="transmembrane region" description="Helical" evidence="8">
    <location>
        <begin position="25"/>
        <end position="44"/>
    </location>
</feature>
<keyword evidence="5 8" id="KW-0472">Membrane</keyword>
<gene>
    <name evidence="10" type="ordered locus">FsymDg_2696</name>
</gene>
<dbReference type="GO" id="GO:0005886">
    <property type="term" value="C:plasma membrane"/>
    <property type="evidence" value="ECO:0007669"/>
    <property type="project" value="UniProtKB-SubCell"/>
</dbReference>
<evidence type="ECO:0000259" key="9">
    <source>
        <dbReference type="PROSITE" id="PS50253"/>
    </source>
</evidence>
<dbReference type="InterPro" id="IPR000298">
    <property type="entry name" value="Cyt_c_oxidase-like_su3"/>
</dbReference>
<dbReference type="InterPro" id="IPR013833">
    <property type="entry name" value="Cyt_c_oxidase_su3_a-hlx"/>
</dbReference>
<dbReference type="PANTHER" id="PTHR11403:SF6">
    <property type="entry name" value="NITRIC OXIDE REDUCTASE SUBUNIT E"/>
    <property type="match status" value="1"/>
</dbReference>
<comment type="similarity">
    <text evidence="2 7">Belongs to the cytochrome c oxidase subunit 3 family.</text>
</comment>
<keyword evidence="4 8" id="KW-1133">Transmembrane helix</keyword>
<dbReference type="InterPro" id="IPR024791">
    <property type="entry name" value="Cyt_c/ubiquinol_Oxase_su3"/>
</dbReference>
<evidence type="ECO:0000256" key="3">
    <source>
        <dbReference type="ARBA" id="ARBA00022692"/>
    </source>
</evidence>
<sequence>MEDGSTDEREDLARKNTRPATGSEGIWIFVLMDMIVFALIFLVFTSERVRQYEVYRESHQHLNVVFGFVNTLILLTSSLFVVQAVQAARRGDARQVSSRLTAALLLGLAFCVDKAVEYSVTIGSGIGIATSSFFTFYFAVTFIHLAHVLAGMSFMYFFQRNRDRLASDDGYLTGLENVGIFWHFVDLLWIFIYSLLYLI</sequence>
<evidence type="ECO:0000256" key="2">
    <source>
        <dbReference type="ARBA" id="ARBA00010581"/>
    </source>
</evidence>
<feature type="transmembrane region" description="Helical" evidence="8">
    <location>
        <begin position="64"/>
        <end position="85"/>
    </location>
</feature>
<evidence type="ECO:0000256" key="5">
    <source>
        <dbReference type="ARBA" id="ARBA00023136"/>
    </source>
</evidence>
<dbReference type="GO" id="GO:0004129">
    <property type="term" value="F:cytochrome-c oxidase activity"/>
    <property type="evidence" value="ECO:0007669"/>
    <property type="project" value="InterPro"/>
</dbReference>
<dbReference type="PROSITE" id="PS50253">
    <property type="entry name" value="COX3"/>
    <property type="match status" value="1"/>
</dbReference>
<dbReference type="InterPro" id="IPR035973">
    <property type="entry name" value="Cyt_c_oxidase_su3-like_sf"/>
</dbReference>
<evidence type="ECO:0000313" key="10">
    <source>
        <dbReference type="EMBL" id="AEH10045.1"/>
    </source>
</evidence>
<evidence type="ECO:0000313" key="11">
    <source>
        <dbReference type="Proteomes" id="UP000001549"/>
    </source>
</evidence>
<name>F8B426_9ACTN</name>
<organism evidence="10 11">
    <name type="scientific">Candidatus Protofrankia datiscae</name>
    <dbReference type="NCBI Taxonomy" id="2716812"/>
    <lineage>
        <taxon>Bacteria</taxon>
        <taxon>Bacillati</taxon>
        <taxon>Actinomycetota</taxon>
        <taxon>Actinomycetes</taxon>
        <taxon>Frankiales</taxon>
        <taxon>Frankiaceae</taxon>
        <taxon>Protofrankia</taxon>
    </lineage>
</organism>
<feature type="domain" description="Heme-copper oxidase subunit III family profile" evidence="9">
    <location>
        <begin position="25"/>
        <end position="199"/>
    </location>
</feature>
<dbReference type="Proteomes" id="UP000001549">
    <property type="component" value="Chromosome"/>
</dbReference>
<comment type="subcellular location">
    <subcellularLocation>
        <location evidence="7">Cell membrane</location>
        <topology evidence="7">Multi-pass membrane protein</topology>
    </subcellularLocation>
    <subcellularLocation>
        <location evidence="1">Membrane</location>
        <topology evidence="1">Multi-pass membrane protein</topology>
    </subcellularLocation>
</comment>
<dbReference type="SUPFAM" id="SSF81452">
    <property type="entry name" value="Cytochrome c oxidase subunit III-like"/>
    <property type="match status" value="1"/>
</dbReference>
<feature type="transmembrane region" description="Helical" evidence="8">
    <location>
        <begin position="179"/>
        <end position="198"/>
    </location>
</feature>
<dbReference type="eggNOG" id="COG1845">
    <property type="taxonomic scope" value="Bacteria"/>
</dbReference>
<feature type="transmembrane region" description="Helical" evidence="8">
    <location>
        <begin position="136"/>
        <end position="158"/>
    </location>
</feature>
<keyword evidence="3 7" id="KW-0812">Transmembrane</keyword>
<dbReference type="EMBL" id="CP002801">
    <property type="protein sequence ID" value="AEH10045.1"/>
    <property type="molecule type" value="Genomic_DNA"/>
</dbReference>